<feature type="non-terminal residue" evidence="2">
    <location>
        <position position="1"/>
    </location>
</feature>
<dbReference type="HOGENOM" id="CLU_1880390_0_0_1"/>
<name>F8PLF1_SERL3</name>
<evidence type="ECO:0000313" key="2">
    <source>
        <dbReference type="EMBL" id="EGO02433.1"/>
    </source>
</evidence>
<gene>
    <name evidence="2" type="ORF">SERLA73DRAFT_48101</name>
</gene>
<organism evidence="3">
    <name type="scientific">Serpula lacrymans var. lacrymans (strain S7.3)</name>
    <name type="common">Dry rot fungus</name>
    <dbReference type="NCBI Taxonomy" id="936435"/>
    <lineage>
        <taxon>Eukaryota</taxon>
        <taxon>Fungi</taxon>
        <taxon>Dikarya</taxon>
        <taxon>Basidiomycota</taxon>
        <taxon>Agaricomycotina</taxon>
        <taxon>Agaricomycetes</taxon>
        <taxon>Agaricomycetidae</taxon>
        <taxon>Boletales</taxon>
        <taxon>Coniophorineae</taxon>
        <taxon>Serpulaceae</taxon>
        <taxon>Serpula</taxon>
    </lineage>
</organism>
<protein>
    <recommendedName>
        <fullName evidence="1">Helitron helicase-like domain-containing protein</fullName>
    </recommendedName>
</protein>
<dbReference type="Pfam" id="PF14214">
    <property type="entry name" value="Helitron_like_N"/>
    <property type="match status" value="1"/>
</dbReference>
<evidence type="ECO:0000259" key="1">
    <source>
        <dbReference type="Pfam" id="PF14214"/>
    </source>
</evidence>
<reference evidence="3" key="1">
    <citation type="journal article" date="2011" name="Science">
        <title>The plant cell wall-decomposing machinery underlies the functional diversity of forest fungi.</title>
        <authorList>
            <person name="Eastwood D.C."/>
            <person name="Floudas D."/>
            <person name="Binder M."/>
            <person name="Majcherczyk A."/>
            <person name="Schneider P."/>
            <person name="Aerts A."/>
            <person name="Asiegbu F.O."/>
            <person name="Baker S.E."/>
            <person name="Barry K."/>
            <person name="Bendiksby M."/>
            <person name="Blumentritt M."/>
            <person name="Coutinho P.M."/>
            <person name="Cullen D."/>
            <person name="de Vries R.P."/>
            <person name="Gathman A."/>
            <person name="Goodell B."/>
            <person name="Henrissat B."/>
            <person name="Ihrmark K."/>
            <person name="Kauserud H."/>
            <person name="Kohler A."/>
            <person name="LaButti K."/>
            <person name="Lapidus A."/>
            <person name="Lavin J.L."/>
            <person name="Lee Y.-H."/>
            <person name="Lindquist E."/>
            <person name="Lilly W."/>
            <person name="Lucas S."/>
            <person name="Morin E."/>
            <person name="Murat C."/>
            <person name="Oguiza J.A."/>
            <person name="Park J."/>
            <person name="Pisabarro A.G."/>
            <person name="Riley R."/>
            <person name="Rosling A."/>
            <person name="Salamov A."/>
            <person name="Schmidt O."/>
            <person name="Schmutz J."/>
            <person name="Skrede I."/>
            <person name="Stenlid J."/>
            <person name="Wiebenga A."/>
            <person name="Xie X."/>
            <person name="Kuees U."/>
            <person name="Hibbett D.S."/>
            <person name="Hoffmeister D."/>
            <person name="Hoegberg N."/>
            <person name="Martin F."/>
            <person name="Grigoriev I.V."/>
            <person name="Watkinson S.C."/>
        </authorList>
    </citation>
    <scope>NUCLEOTIDE SEQUENCE [LARGE SCALE GENOMIC DNA]</scope>
    <source>
        <strain evidence="3">strain S7.3</strain>
    </source>
</reference>
<dbReference type="InParanoid" id="F8PLF1"/>
<dbReference type="EMBL" id="GL945476">
    <property type="protein sequence ID" value="EGO02433.1"/>
    <property type="molecule type" value="Genomic_DNA"/>
</dbReference>
<keyword evidence="3" id="KW-1185">Reference proteome</keyword>
<dbReference type="Proteomes" id="UP000008063">
    <property type="component" value="Unassembled WGS sequence"/>
</dbReference>
<evidence type="ECO:0000313" key="3">
    <source>
        <dbReference type="Proteomes" id="UP000008063"/>
    </source>
</evidence>
<feature type="domain" description="Helitron helicase-like" evidence="1">
    <location>
        <begin position="7"/>
        <end position="128"/>
    </location>
</feature>
<sequence>HDDSLFVKDPHFVFVCWNIIQKKEVSQNITFSLKHSERDSIAIEIQTLAATLTNLIFKWINSPRARPSNRKEKCALKMLNHLKFVAKNFRGSYGYKLCCRNKICVILKELATPALFLTLNPADICNSLLGVISSMSSE</sequence>
<dbReference type="AlphaFoldDB" id="F8PLF1"/>
<dbReference type="OrthoDB" id="2670844at2759"/>
<accession>F8PLF1</accession>
<proteinExistence type="predicted"/>
<dbReference type="InterPro" id="IPR025476">
    <property type="entry name" value="Helitron_helicase-like"/>
</dbReference>